<sequence length="64" mass="7865">MFNPLTRIRHRCPFCGTTPFIFEWEGRYMYYCAVHLNGPYADTREEAWDKWCGTVENIWERDRK</sequence>
<comment type="caution">
    <text evidence="1">The sequence shown here is derived from an EMBL/GenBank/DDBJ whole genome shotgun (WGS) entry which is preliminary data.</text>
</comment>
<protein>
    <submittedName>
        <fullName evidence="1">Uncharacterized protein</fullName>
    </submittedName>
</protein>
<dbReference type="EMBL" id="PJDT01000013">
    <property type="protein sequence ID" value="PKC89636.1"/>
    <property type="molecule type" value="Genomic_DNA"/>
</dbReference>
<organism evidence="1 2">
    <name type="scientific">Bifidobacterium longum</name>
    <dbReference type="NCBI Taxonomy" id="216816"/>
    <lineage>
        <taxon>Bacteria</taxon>
        <taxon>Bacillati</taxon>
        <taxon>Actinomycetota</taxon>
        <taxon>Actinomycetes</taxon>
        <taxon>Bifidobacteriales</taxon>
        <taxon>Bifidobacteriaceae</taxon>
        <taxon>Bifidobacterium</taxon>
    </lineage>
</organism>
<dbReference type="Proteomes" id="UP000232654">
    <property type="component" value="Unassembled WGS sequence"/>
</dbReference>
<name>A0A2N0T1Y2_BIFLN</name>
<reference evidence="1 2" key="1">
    <citation type="submission" date="2017-12" db="EMBL/GenBank/DDBJ databases">
        <title>Bifidobacterium longum APC/DPC strains.</title>
        <authorList>
            <person name="Arboleya S."/>
        </authorList>
    </citation>
    <scope>NUCLEOTIDE SEQUENCE [LARGE SCALE GENOMIC DNA]</scope>
    <source>
        <strain evidence="1 2">APC1503</strain>
    </source>
</reference>
<evidence type="ECO:0000313" key="2">
    <source>
        <dbReference type="Proteomes" id="UP000232654"/>
    </source>
</evidence>
<gene>
    <name evidence="1" type="ORF">APC1503_0848</name>
</gene>
<proteinExistence type="predicted"/>
<accession>A0A2N0T1Y2</accession>
<evidence type="ECO:0000313" key="1">
    <source>
        <dbReference type="EMBL" id="PKC89636.1"/>
    </source>
</evidence>
<dbReference type="AlphaFoldDB" id="A0A2N0T1Y2"/>